<accession>A0A4R1MZ65</accession>
<evidence type="ECO:0000256" key="1">
    <source>
        <dbReference type="ARBA" id="ARBA00002254"/>
    </source>
</evidence>
<evidence type="ECO:0000256" key="2">
    <source>
        <dbReference type="ARBA" id="ARBA00004162"/>
    </source>
</evidence>
<dbReference type="GO" id="GO:0009425">
    <property type="term" value="C:bacterial-type flagellum basal body"/>
    <property type="evidence" value="ECO:0007669"/>
    <property type="project" value="InterPro"/>
</dbReference>
<protein>
    <recommendedName>
        <fullName evidence="10">Flagellar protein FliL</fullName>
    </recommendedName>
</protein>
<dbReference type="Proteomes" id="UP000294545">
    <property type="component" value="Unassembled WGS sequence"/>
</dbReference>
<evidence type="ECO:0000313" key="12">
    <source>
        <dbReference type="Proteomes" id="UP000294545"/>
    </source>
</evidence>
<evidence type="ECO:0000256" key="6">
    <source>
        <dbReference type="ARBA" id="ARBA00022692"/>
    </source>
</evidence>
<dbReference type="AlphaFoldDB" id="A0A4R1MZ65"/>
<keyword evidence="11" id="KW-0969">Cilium</keyword>
<comment type="similarity">
    <text evidence="3 10">Belongs to the FliL family.</text>
</comment>
<keyword evidence="11" id="KW-0282">Flagellum</keyword>
<dbReference type="Pfam" id="PF03748">
    <property type="entry name" value="FliL"/>
    <property type="match status" value="1"/>
</dbReference>
<evidence type="ECO:0000256" key="9">
    <source>
        <dbReference type="ARBA" id="ARBA00023136"/>
    </source>
</evidence>
<gene>
    <name evidence="11" type="ORF">EDC19_0302</name>
</gene>
<comment type="caution">
    <text evidence="11">The sequence shown here is derived from an EMBL/GenBank/DDBJ whole genome shotgun (WGS) entry which is preliminary data.</text>
</comment>
<evidence type="ECO:0000256" key="4">
    <source>
        <dbReference type="ARBA" id="ARBA00022475"/>
    </source>
</evidence>
<keyword evidence="7 10" id="KW-0283">Flagellar rotation</keyword>
<evidence type="ECO:0000256" key="7">
    <source>
        <dbReference type="ARBA" id="ARBA00022779"/>
    </source>
</evidence>
<evidence type="ECO:0000256" key="5">
    <source>
        <dbReference type="ARBA" id="ARBA00022500"/>
    </source>
</evidence>
<organism evidence="11 12">
    <name type="scientific">Natranaerovirga hydrolytica</name>
    <dbReference type="NCBI Taxonomy" id="680378"/>
    <lineage>
        <taxon>Bacteria</taxon>
        <taxon>Bacillati</taxon>
        <taxon>Bacillota</taxon>
        <taxon>Clostridia</taxon>
        <taxon>Lachnospirales</taxon>
        <taxon>Natranaerovirgaceae</taxon>
        <taxon>Natranaerovirga</taxon>
    </lineage>
</organism>
<name>A0A4R1MZ65_9FIRM</name>
<evidence type="ECO:0000256" key="8">
    <source>
        <dbReference type="ARBA" id="ARBA00022989"/>
    </source>
</evidence>
<keyword evidence="4 10" id="KW-1003">Cell membrane</keyword>
<dbReference type="GO" id="GO:0006935">
    <property type="term" value="P:chemotaxis"/>
    <property type="evidence" value="ECO:0007669"/>
    <property type="project" value="UniProtKB-KW"/>
</dbReference>
<evidence type="ECO:0000256" key="3">
    <source>
        <dbReference type="ARBA" id="ARBA00008281"/>
    </source>
</evidence>
<dbReference type="InterPro" id="IPR005503">
    <property type="entry name" value="FliL"/>
</dbReference>
<evidence type="ECO:0000313" key="11">
    <source>
        <dbReference type="EMBL" id="TCK97900.1"/>
    </source>
</evidence>
<evidence type="ECO:0000256" key="10">
    <source>
        <dbReference type="RuleBase" id="RU364125"/>
    </source>
</evidence>
<feature type="transmembrane region" description="Helical" evidence="10">
    <location>
        <begin position="6"/>
        <end position="30"/>
    </location>
</feature>
<reference evidence="11 12" key="1">
    <citation type="submission" date="2019-03" db="EMBL/GenBank/DDBJ databases">
        <title>Genomic Encyclopedia of Type Strains, Phase IV (KMG-IV): sequencing the most valuable type-strain genomes for metagenomic binning, comparative biology and taxonomic classification.</title>
        <authorList>
            <person name="Goeker M."/>
        </authorList>
    </citation>
    <scope>NUCLEOTIDE SEQUENCE [LARGE SCALE GENOMIC DNA]</scope>
    <source>
        <strain evidence="11 12">DSM 24176</strain>
    </source>
</reference>
<dbReference type="GO" id="GO:0005886">
    <property type="term" value="C:plasma membrane"/>
    <property type="evidence" value="ECO:0007669"/>
    <property type="project" value="UniProtKB-SubCell"/>
</dbReference>
<dbReference type="EMBL" id="SMGQ01000011">
    <property type="protein sequence ID" value="TCK97900.1"/>
    <property type="molecule type" value="Genomic_DNA"/>
</dbReference>
<comment type="subcellular location">
    <subcellularLocation>
        <location evidence="2">Cell membrane</location>
        <topology evidence="2">Single-pass membrane protein</topology>
    </subcellularLocation>
</comment>
<sequence>MDKNKIILPIGIAILFVNLILLILLIVLALPPLTSVNKIVTTMEQVLELEYIHNGEANQNVPISELKTVSIDGQTSVNIRSMTTNNNHVLRLSVGFAINENANDVEDVIQELQEKEEYILSQVASVARRKTYEDIITEDGVDELTSEIVTHINQLLRTNAIVDVIYKDFMYN</sequence>
<dbReference type="GO" id="GO:0071973">
    <property type="term" value="P:bacterial-type flagellum-dependent cell motility"/>
    <property type="evidence" value="ECO:0007669"/>
    <property type="project" value="InterPro"/>
</dbReference>
<keyword evidence="12" id="KW-1185">Reference proteome</keyword>
<proteinExistence type="inferred from homology"/>
<keyword evidence="5 10" id="KW-0145">Chemotaxis</keyword>
<dbReference type="RefSeq" id="WP_132279463.1">
    <property type="nucleotide sequence ID" value="NZ_SMGQ01000011.1"/>
</dbReference>
<comment type="function">
    <text evidence="1 10">Controls the rotational direction of flagella during chemotaxis.</text>
</comment>
<keyword evidence="9 10" id="KW-0472">Membrane</keyword>
<dbReference type="OrthoDB" id="166089at2"/>
<keyword evidence="11" id="KW-0966">Cell projection</keyword>
<keyword evidence="6 10" id="KW-0812">Transmembrane</keyword>
<keyword evidence="8 10" id="KW-1133">Transmembrane helix</keyword>